<dbReference type="Gene3D" id="2.30.110.10">
    <property type="entry name" value="Electron Transport, Fmn-binding Protein, Chain A"/>
    <property type="match status" value="1"/>
</dbReference>
<organism evidence="1 2">
    <name type="scientific">Nocardioides dubius</name>
    <dbReference type="NCBI Taxonomy" id="317019"/>
    <lineage>
        <taxon>Bacteria</taxon>
        <taxon>Bacillati</taxon>
        <taxon>Actinomycetota</taxon>
        <taxon>Actinomycetes</taxon>
        <taxon>Propionibacteriales</taxon>
        <taxon>Nocardioidaceae</taxon>
        <taxon>Nocardioides</taxon>
    </lineage>
</organism>
<dbReference type="EMBL" id="BAAALG010000011">
    <property type="protein sequence ID" value="GAA1105205.1"/>
    <property type="molecule type" value="Genomic_DNA"/>
</dbReference>
<dbReference type="Proteomes" id="UP001501581">
    <property type="component" value="Unassembled WGS sequence"/>
</dbReference>
<dbReference type="InterPro" id="IPR024747">
    <property type="entry name" value="Pyridox_Oxase-rel"/>
</dbReference>
<name>A0ABP4EE70_9ACTN</name>
<dbReference type="InterPro" id="IPR012349">
    <property type="entry name" value="Split_barrel_FMN-bd"/>
</dbReference>
<gene>
    <name evidence="1" type="ORF">GCM10009668_25710</name>
</gene>
<comment type="caution">
    <text evidence="1">The sequence shown here is derived from an EMBL/GenBank/DDBJ whole genome shotgun (WGS) entry which is preliminary data.</text>
</comment>
<dbReference type="Pfam" id="PF12900">
    <property type="entry name" value="Pyridox_ox_2"/>
    <property type="match status" value="1"/>
</dbReference>
<keyword evidence="2" id="KW-1185">Reference proteome</keyword>
<dbReference type="RefSeq" id="WP_343995029.1">
    <property type="nucleotide sequence ID" value="NZ_BAAALG010000011.1"/>
</dbReference>
<protein>
    <submittedName>
        <fullName evidence="1">Pyridoxamine 5'-phosphate oxidase family protein</fullName>
    </submittedName>
</protein>
<dbReference type="SUPFAM" id="SSF50475">
    <property type="entry name" value="FMN-binding split barrel"/>
    <property type="match status" value="1"/>
</dbReference>
<reference evidence="2" key="1">
    <citation type="journal article" date="2019" name="Int. J. Syst. Evol. Microbiol.">
        <title>The Global Catalogue of Microorganisms (GCM) 10K type strain sequencing project: providing services to taxonomists for standard genome sequencing and annotation.</title>
        <authorList>
            <consortium name="The Broad Institute Genomics Platform"/>
            <consortium name="The Broad Institute Genome Sequencing Center for Infectious Disease"/>
            <person name="Wu L."/>
            <person name="Ma J."/>
        </authorList>
    </citation>
    <scope>NUCLEOTIDE SEQUENCE [LARGE SCALE GENOMIC DNA]</scope>
    <source>
        <strain evidence="2">JCM 13008</strain>
    </source>
</reference>
<evidence type="ECO:0000313" key="1">
    <source>
        <dbReference type="EMBL" id="GAA1105205.1"/>
    </source>
</evidence>
<proteinExistence type="predicted"/>
<sequence length="152" mass="16927">MGSTGEQPDLAGTESVLTSEECWQFLREQEFGRLAFHLGEEVHITPLNYAVDGESLLFRTAPGSKLLGIVMNADVAFEIDEFSEAEVRSVIVRGSARLLEEDEAHRADSVPLRSWVGLAKYNVVELVPSEISGRRFGLNRPWFHQQPGRAEA</sequence>
<accession>A0ABP4EE70</accession>
<evidence type="ECO:0000313" key="2">
    <source>
        <dbReference type="Proteomes" id="UP001501581"/>
    </source>
</evidence>